<name>A0ABR1Q9I0_9PEZI</name>
<keyword evidence="2" id="KW-1185">Reference proteome</keyword>
<gene>
    <name evidence="1" type="ORF">PG986_010078</name>
</gene>
<dbReference type="GeneID" id="92079362"/>
<dbReference type="RefSeq" id="XP_066698698.1">
    <property type="nucleotide sequence ID" value="XM_066846300.1"/>
</dbReference>
<organism evidence="1 2">
    <name type="scientific">Apiospora aurea</name>
    <dbReference type="NCBI Taxonomy" id="335848"/>
    <lineage>
        <taxon>Eukaryota</taxon>
        <taxon>Fungi</taxon>
        <taxon>Dikarya</taxon>
        <taxon>Ascomycota</taxon>
        <taxon>Pezizomycotina</taxon>
        <taxon>Sordariomycetes</taxon>
        <taxon>Xylariomycetidae</taxon>
        <taxon>Amphisphaeriales</taxon>
        <taxon>Apiosporaceae</taxon>
        <taxon>Apiospora</taxon>
    </lineage>
</organism>
<proteinExistence type="predicted"/>
<evidence type="ECO:0000313" key="1">
    <source>
        <dbReference type="EMBL" id="KAK7949192.1"/>
    </source>
</evidence>
<protein>
    <submittedName>
        <fullName evidence="1">Uncharacterized protein</fullName>
    </submittedName>
</protein>
<sequence>MAGGGKPTRLGEWMHEFPQSSAEEHSVHYMDRLRLRSHIFTASFGALSRWDPKGTSTPGRAAFIGPFVTPLRDHTDIAPLVVQALKEGLSTPSSDGERLMVLLNSFMNAIRVSGAELDLRMAGLCMYHPDHPSPKRFVNLLADIQSSPYHQLRIEPPPRDAQTRVSRMHRLAKRCAHLLDEEGQHDAAKKVLADVERVYSDGFLAYQHWNHGQLIKPT</sequence>
<comment type="caution">
    <text evidence="1">The sequence shown here is derived from an EMBL/GenBank/DDBJ whole genome shotgun (WGS) entry which is preliminary data.</text>
</comment>
<accession>A0ABR1Q9I0</accession>
<reference evidence="1 2" key="1">
    <citation type="submission" date="2023-01" db="EMBL/GenBank/DDBJ databases">
        <title>Analysis of 21 Apiospora genomes using comparative genomics revels a genus with tremendous synthesis potential of carbohydrate active enzymes and secondary metabolites.</title>
        <authorList>
            <person name="Sorensen T."/>
        </authorList>
    </citation>
    <scope>NUCLEOTIDE SEQUENCE [LARGE SCALE GENOMIC DNA]</scope>
    <source>
        <strain evidence="1 2">CBS 24483</strain>
    </source>
</reference>
<evidence type="ECO:0000313" key="2">
    <source>
        <dbReference type="Proteomes" id="UP001391051"/>
    </source>
</evidence>
<dbReference type="Proteomes" id="UP001391051">
    <property type="component" value="Unassembled WGS sequence"/>
</dbReference>
<dbReference type="EMBL" id="JAQQWE010000006">
    <property type="protein sequence ID" value="KAK7949192.1"/>
    <property type="molecule type" value="Genomic_DNA"/>
</dbReference>